<dbReference type="RefSeq" id="WP_203896892.1">
    <property type="nucleotide sequence ID" value="NZ_BOPF01000002.1"/>
</dbReference>
<dbReference type="InterPro" id="IPR002347">
    <property type="entry name" value="SDR_fam"/>
</dbReference>
<keyword evidence="4" id="KW-1185">Reference proteome</keyword>
<comment type="caution">
    <text evidence="3">The sequence shown here is derived from an EMBL/GenBank/DDBJ whole genome shotgun (WGS) entry which is preliminary data.</text>
</comment>
<dbReference type="Pfam" id="PF00106">
    <property type="entry name" value="adh_short"/>
    <property type="match status" value="1"/>
</dbReference>
<dbReference type="Proteomes" id="UP000619260">
    <property type="component" value="Unassembled WGS sequence"/>
</dbReference>
<dbReference type="EMBL" id="BOPF01000002">
    <property type="protein sequence ID" value="GIJ43292.1"/>
    <property type="molecule type" value="Genomic_DNA"/>
</dbReference>
<dbReference type="SUPFAM" id="SSF51735">
    <property type="entry name" value="NAD(P)-binding Rossmann-fold domains"/>
    <property type="match status" value="1"/>
</dbReference>
<evidence type="ECO:0000313" key="4">
    <source>
        <dbReference type="Proteomes" id="UP000619260"/>
    </source>
</evidence>
<reference evidence="3" key="1">
    <citation type="submission" date="2021-01" db="EMBL/GenBank/DDBJ databases">
        <title>Whole genome shotgun sequence of Virgisporangium aliadipatigenens NBRC 105644.</title>
        <authorList>
            <person name="Komaki H."/>
            <person name="Tamura T."/>
        </authorList>
    </citation>
    <scope>NUCLEOTIDE SEQUENCE</scope>
    <source>
        <strain evidence="3">NBRC 105644</strain>
    </source>
</reference>
<dbReference type="PRINTS" id="PR00081">
    <property type="entry name" value="GDHRDH"/>
</dbReference>
<organism evidence="3 4">
    <name type="scientific">Virgisporangium aliadipatigenens</name>
    <dbReference type="NCBI Taxonomy" id="741659"/>
    <lineage>
        <taxon>Bacteria</taxon>
        <taxon>Bacillati</taxon>
        <taxon>Actinomycetota</taxon>
        <taxon>Actinomycetes</taxon>
        <taxon>Micromonosporales</taxon>
        <taxon>Micromonosporaceae</taxon>
        <taxon>Virgisporangium</taxon>
    </lineage>
</organism>
<accession>A0A8J3YF62</accession>
<dbReference type="AlphaFoldDB" id="A0A8J3YF62"/>
<dbReference type="PANTHER" id="PTHR43157">
    <property type="entry name" value="PHOSPHATIDYLINOSITOL-GLYCAN BIOSYNTHESIS CLASS F PROTEIN-RELATED"/>
    <property type="match status" value="1"/>
</dbReference>
<sequence>MDATVLITGATSGLGRWLAVELSNAGWTVLVHGRDPERTRALAAELDARAFVADLGALDEVRGLAERVADATPRLDVLVNNAGVGFGPPGGARETSRDGHELRLAIDYLAPVVLTRALLPLLRASTPARIVNVGSVGQAPVDLDDLEFTRGYDGVVAYRRAKLALAAWTFDLAAELSGTGVTANVLHPASLMPTNMVREARRGVVSTVDEGGRATLRLITDPQLRTTSGVYFDGARPARAHADAYDAGFRARLAEATERLLAEGPPAHRGSA</sequence>
<comment type="similarity">
    <text evidence="2">Belongs to the short-chain dehydrogenases/reductases (SDR) family.</text>
</comment>
<dbReference type="PANTHER" id="PTHR43157:SF31">
    <property type="entry name" value="PHOSPHATIDYLINOSITOL-GLYCAN BIOSYNTHESIS CLASS F PROTEIN"/>
    <property type="match status" value="1"/>
</dbReference>
<name>A0A8J3YF62_9ACTN</name>
<keyword evidence="1" id="KW-0560">Oxidoreductase</keyword>
<dbReference type="GO" id="GO:0016491">
    <property type="term" value="F:oxidoreductase activity"/>
    <property type="evidence" value="ECO:0007669"/>
    <property type="project" value="UniProtKB-KW"/>
</dbReference>
<evidence type="ECO:0000256" key="1">
    <source>
        <dbReference type="ARBA" id="ARBA00023002"/>
    </source>
</evidence>
<gene>
    <name evidence="3" type="ORF">Val02_01780</name>
</gene>
<evidence type="ECO:0000313" key="3">
    <source>
        <dbReference type="EMBL" id="GIJ43292.1"/>
    </source>
</evidence>
<protein>
    <submittedName>
        <fullName evidence="3">3-oxoacyl-ACP reductase</fullName>
    </submittedName>
</protein>
<dbReference type="Gene3D" id="3.40.50.720">
    <property type="entry name" value="NAD(P)-binding Rossmann-like Domain"/>
    <property type="match status" value="1"/>
</dbReference>
<evidence type="ECO:0000256" key="2">
    <source>
        <dbReference type="RuleBase" id="RU000363"/>
    </source>
</evidence>
<dbReference type="PRINTS" id="PR00080">
    <property type="entry name" value="SDRFAMILY"/>
</dbReference>
<dbReference type="InterPro" id="IPR036291">
    <property type="entry name" value="NAD(P)-bd_dom_sf"/>
</dbReference>
<proteinExistence type="inferred from homology"/>